<reference evidence="1 2" key="1">
    <citation type="submission" date="2022-08" db="EMBL/GenBank/DDBJ databases">
        <title>Lysinibacillus sequencing.</title>
        <authorList>
            <person name="Dunlap C."/>
        </authorList>
    </citation>
    <scope>NUCLEOTIDE SEQUENCE [LARGE SCALE GENOMIC DNA]</scope>
    <source>
        <strain evidence="1 2">PB211</strain>
    </source>
</reference>
<dbReference type="RefSeq" id="WP_227256917.1">
    <property type="nucleotide sequence ID" value="NZ_JANTOO010000020.1"/>
</dbReference>
<name>A0ABT2DT58_9BACI</name>
<sequence>MIIEKIPLNRYQLDKAIKKYNDNMRKYMRMKEELESLTAVASTTKYGFEAAMPKAIGRASDPVHAHVQMRALREERMNKIKDELLLVQNLADKVTGDLELEVLFWLLEGMPFRWIGANLNMSHTSVQRVRERILDMMLK</sequence>
<dbReference type="Proteomes" id="UP001525021">
    <property type="component" value="Unassembled WGS sequence"/>
</dbReference>
<protein>
    <submittedName>
        <fullName evidence="1">Uncharacterized protein</fullName>
    </submittedName>
</protein>
<gene>
    <name evidence="1" type="ORF">NXZ79_18935</name>
</gene>
<dbReference type="EMBL" id="JANTOO010000020">
    <property type="protein sequence ID" value="MCS1398085.1"/>
    <property type="molecule type" value="Genomic_DNA"/>
</dbReference>
<comment type="caution">
    <text evidence="1">The sequence shown here is derived from an EMBL/GenBank/DDBJ whole genome shotgun (WGS) entry which is preliminary data.</text>
</comment>
<evidence type="ECO:0000313" key="1">
    <source>
        <dbReference type="EMBL" id="MCS1398085.1"/>
    </source>
</evidence>
<organism evidence="1 2">
    <name type="scientific">Lysinibacillus pinottii</name>
    <dbReference type="NCBI Taxonomy" id="2973932"/>
    <lineage>
        <taxon>Bacteria</taxon>
        <taxon>Bacillati</taxon>
        <taxon>Bacillota</taxon>
        <taxon>Bacilli</taxon>
        <taxon>Bacillales</taxon>
        <taxon>Bacillaceae</taxon>
        <taxon>Lysinibacillus</taxon>
    </lineage>
</organism>
<proteinExistence type="predicted"/>
<keyword evidence="2" id="KW-1185">Reference proteome</keyword>
<evidence type="ECO:0000313" key="2">
    <source>
        <dbReference type="Proteomes" id="UP001525021"/>
    </source>
</evidence>
<accession>A0ABT2DT58</accession>